<dbReference type="PANTHER" id="PTHR42648:SF26">
    <property type="entry name" value="INTEGRASE CATALYTIC DOMAIN-CONTAINING PROTEIN"/>
    <property type="match status" value="1"/>
</dbReference>
<sequence length="301" mass="32701">MSCPYTSSQNGKVEPMIRSINNIIRSMLFQASLALSYWVEGLYTATYLINRLPTKALALDTPYFALFGSHPSYDHLCVFGCACYPNMSVTAPHKLAPWSSLCIFLGYSSNLKGYRRLDLLSNRLITSHHVVLDETCFPLASSRASSTDLDLSQFEVSIFPINPSLAGPGFASTSTSPTMVAEDSSLQHLVSSIPLASASCTAMFTPCLEALPSPALRATSKTLAPRAALTAPVPRTASSPTAPVLVVPLSMRRLCRCCCTTVVHNLCSSSRQPPLHHMRLLHLHGFHLVLFLLPQSLTNMG</sequence>
<reference evidence="2" key="2">
    <citation type="submission" date="2021-02" db="EMBL/GenBank/DDBJ databases">
        <authorList>
            <person name="Kimball J.A."/>
            <person name="Haas M.W."/>
            <person name="Macchietto M."/>
            <person name="Kono T."/>
            <person name="Duquette J."/>
            <person name="Shao M."/>
        </authorList>
    </citation>
    <scope>NUCLEOTIDE SEQUENCE</scope>
    <source>
        <tissue evidence="2">Fresh leaf tissue</tissue>
    </source>
</reference>
<evidence type="ECO:0000313" key="2">
    <source>
        <dbReference type="EMBL" id="KAG8094975.1"/>
    </source>
</evidence>
<organism evidence="2 3">
    <name type="scientific">Zizania palustris</name>
    <name type="common">Northern wild rice</name>
    <dbReference type="NCBI Taxonomy" id="103762"/>
    <lineage>
        <taxon>Eukaryota</taxon>
        <taxon>Viridiplantae</taxon>
        <taxon>Streptophyta</taxon>
        <taxon>Embryophyta</taxon>
        <taxon>Tracheophyta</taxon>
        <taxon>Spermatophyta</taxon>
        <taxon>Magnoliopsida</taxon>
        <taxon>Liliopsida</taxon>
        <taxon>Poales</taxon>
        <taxon>Poaceae</taxon>
        <taxon>BOP clade</taxon>
        <taxon>Oryzoideae</taxon>
        <taxon>Oryzeae</taxon>
        <taxon>Zizaniinae</taxon>
        <taxon>Zizania</taxon>
    </lineage>
</organism>
<feature type="domain" description="Retroviral polymerase SH3-like" evidence="1">
    <location>
        <begin position="81"/>
        <end position="142"/>
    </location>
</feature>
<dbReference type="AlphaFoldDB" id="A0A8J6BWI3"/>
<evidence type="ECO:0000313" key="3">
    <source>
        <dbReference type="Proteomes" id="UP000729402"/>
    </source>
</evidence>
<dbReference type="Pfam" id="PF25597">
    <property type="entry name" value="SH3_retrovirus"/>
    <property type="match status" value="1"/>
</dbReference>
<dbReference type="EMBL" id="JAAALK010000080">
    <property type="protein sequence ID" value="KAG8094975.1"/>
    <property type="molecule type" value="Genomic_DNA"/>
</dbReference>
<dbReference type="Proteomes" id="UP000729402">
    <property type="component" value="Unassembled WGS sequence"/>
</dbReference>
<dbReference type="InterPro" id="IPR039537">
    <property type="entry name" value="Retrotran_Ty1/copia-like"/>
</dbReference>
<protein>
    <recommendedName>
        <fullName evidence="1">Retroviral polymerase SH3-like domain-containing protein</fullName>
    </recommendedName>
</protein>
<keyword evidence="3" id="KW-1185">Reference proteome</keyword>
<reference evidence="2" key="1">
    <citation type="journal article" date="2021" name="bioRxiv">
        <title>Whole Genome Assembly and Annotation of Northern Wild Rice, Zizania palustris L., Supports a Whole Genome Duplication in the Zizania Genus.</title>
        <authorList>
            <person name="Haas M."/>
            <person name="Kono T."/>
            <person name="Macchietto M."/>
            <person name="Millas R."/>
            <person name="McGilp L."/>
            <person name="Shao M."/>
            <person name="Duquette J."/>
            <person name="Hirsch C.N."/>
            <person name="Kimball J."/>
        </authorList>
    </citation>
    <scope>NUCLEOTIDE SEQUENCE</scope>
    <source>
        <tissue evidence="2">Fresh leaf tissue</tissue>
    </source>
</reference>
<dbReference type="OrthoDB" id="693274at2759"/>
<name>A0A8J6BWI3_ZIZPA</name>
<comment type="caution">
    <text evidence="2">The sequence shown here is derived from an EMBL/GenBank/DDBJ whole genome shotgun (WGS) entry which is preliminary data.</text>
</comment>
<proteinExistence type="predicted"/>
<gene>
    <name evidence="2" type="ORF">GUJ93_ZPchr0012g21474</name>
</gene>
<dbReference type="InterPro" id="IPR057670">
    <property type="entry name" value="SH3_retrovirus"/>
</dbReference>
<dbReference type="PANTHER" id="PTHR42648">
    <property type="entry name" value="TRANSPOSASE, PUTATIVE-RELATED"/>
    <property type="match status" value="1"/>
</dbReference>
<accession>A0A8J6BWI3</accession>
<evidence type="ECO:0000259" key="1">
    <source>
        <dbReference type="Pfam" id="PF25597"/>
    </source>
</evidence>